<dbReference type="PANTHER" id="PTHR43409:SF7">
    <property type="entry name" value="BLL1977 PROTEIN"/>
    <property type="match status" value="1"/>
</dbReference>
<comment type="cofactor">
    <cofactor evidence="1">
        <name>[4Fe-4S] cluster</name>
        <dbReference type="ChEBI" id="CHEBI:49883"/>
    </cofactor>
</comment>
<dbReference type="InterPro" id="IPR051198">
    <property type="entry name" value="BchE-like"/>
</dbReference>
<dbReference type="GO" id="GO:0046872">
    <property type="term" value="F:metal ion binding"/>
    <property type="evidence" value="ECO:0007669"/>
    <property type="project" value="UniProtKB-KW"/>
</dbReference>
<dbReference type="InterPro" id="IPR058240">
    <property type="entry name" value="rSAM_sf"/>
</dbReference>
<keyword evidence="4" id="KW-0479">Metal-binding</keyword>
<dbReference type="InterPro" id="IPR007197">
    <property type="entry name" value="rSAM"/>
</dbReference>
<dbReference type="GO" id="GO:0031419">
    <property type="term" value="F:cobalamin binding"/>
    <property type="evidence" value="ECO:0007669"/>
    <property type="project" value="InterPro"/>
</dbReference>
<dbReference type="AlphaFoldDB" id="A0A382G0G1"/>
<evidence type="ECO:0000256" key="3">
    <source>
        <dbReference type="ARBA" id="ARBA00022691"/>
    </source>
</evidence>
<evidence type="ECO:0000256" key="4">
    <source>
        <dbReference type="ARBA" id="ARBA00022723"/>
    </source>
</evidence>
<evidence type="ECO:0000256" key="6">
    <source>
        <dbReference type="ARBA" id="ARBA00023014"/>
    </source>
</evidence>
<dbReference type="InterPro" id="IPR023404">
    <property type="entry name" value="rSAM_horseshoe"/>
</dbReference>
<feature type="non-terminal residue" evidence="8">
    <location>
        <position position="257"/>
    </location>
</feature>
<keyword evidence="5" id="KW-0408">Iron</keyword>
<dbReference type="InterPro" id="IPR006158">
    <property type="entry name" value="Cobalamin-bd"/>
</dbReference>
<dbReference type="GO" id="GO:0051539">
    <property type="term" value="F:4 iron, 4 sulfur cluster binding"/>
    <property type="evidence" value="ECO:0007669"/>
    <property type="project" value="UniProtKB-KW"/>
</dbReference>
<accession>A0A382G0G1</accession>
<feature type="domain" description="B12-binding" evidence="7">
    <location>
        <begin position="16"/>
        <end position="148"/>
    </location>
</feature>
<dbReference type="SFLD" id="SFLDG01123">
    <property type="entry name" value="methyltransferase_(Class_B)"/>
    <property type="match status" value="1"/>
</dbReference>
<evidence type="ECO:0000256" key="2">
    <source>
        <dbReference type="ARBA" id="ARBA00022679"/>
    </source>
</evidence>
<keyword evidence="2" id="KW-0808">Transferase</keyword>
<dbReference type="SFLD" id="SFLDG01082">
    <property type="entry name" value="B12-binding_domain_containing"/>
    <property type="match status" value="1"/>
</dbReference>
<evidence type="ECO:0000256" key="5">
    <source>
        <dbReference type="ARBA" id="ARBA00023004"/>
    </source>
</evidence>
<dbReference type="PANTHER" id="PTHR43409">
    <property type="entry name" value="ANAEROBIC MAGNESIUM-PROTOPORPHYRIN IX MONOMETHYL ESTER CYCLASE-RELATED"/>
    <property type="match status" value="1"/>
</dbReference>
<dbReference type="InterPro" id="IPR034466">
    <property type="entry name" value="Methyltransferase_Class_B"/>
</dbReference>
<dbReference type="EMBL" id="UINC01052875">
    <property type="protein sequence ID" value="SVB68710.1"/>
    <property type="molecule type" value="Genomic_DNA"/>
</dbReference>
<gene>
    <name evidence="8" type="ORF">METZ01_LOCUS221564</name>
</gene>
<sequence length="257" mass="28738">MSKKRVLLVNPPWISKDESIWNGVRSAMPPLGLLSIASYLESFRFHPKFIDIHVEKISGDEVFDQIKEFKPDIVGLTCMTATANAAHAIADFSKKATPSCMVVFGGVHAEALPDETLSHIIVDLVVRGDGEETFLEICQGETPIEKMAGISYRTGNQIIHNPARAVETNLSKYPMPAYHLAPMDKYYPAIGAYKRLPAINMLMTRGCPGKCTFCNSAKTVLRTREASQVVEEIKFLKDNYGIREIQFYDDTFTVMKK</sequence>
<dbReference type="SFLD" id="SFLDS00029">
    <property type="entry name" value="Radical_SAM"/>
    <property type="match status" value="1"/>
</dbReference>
<dbReference type="CDD" id="cd02068">
    <property type="entry name" value="radical_SAM_B12_BD"/>
    <property type="match status" value="1"/>
</dbReference>
<reference evidence="8" key="1">
    <citation type="submission" date="2018-05" db="EMBL/GenBank/DDBJ databases">
        <authorList>
            <person name="Lanie J.A."/>
            <person name="Ng W.-L."/>
            <person name="Kazmierczak K.M."/>
            <person name="Andrzejewski T.M."/>
            <person name="Davidsen T.M."/>
            <person name="Wayne K.J."/>
            <person name="Tettelin H."/>
            <person name="Glass J.I."/>
            <person name="Rusch D."/>
            <person name="Podicherti R."/>
            <person name="Tsui H.-C.T."/>
            <person name="Winkler M.E."/>
        </authorList>
    </citation>
    <scope>NUCLEOTIDE SEQUENCE</scope>
</reference>
<dbReference type="PROSITE" id="PS51332">
    <property type="entry name" value="B12_BINDING"/>
    <property type="match status" value="1"/>
</dbReference>
<keyword evidence="6" id="KW-0411">Iron-sulfur</keyword>
<name>A0A382G0G1_9ZZZZ</name>
<dbReference type="Gene3D" id="3.80.30.20">
    <property type="entry name" value="tm_1862 like domain"/>
    <property type="match status" value="1"/>
</dbReference>
<evidence type="ECO:0000259" key="7">
    <source>
        <dbReference type="PROSITE" id="PS51332"/>
    </source>
</evidence>
<dbReference type="InterPro" id="IPR036724">
    <property type="entry name" value="Cobalamin-bd_sf"/>
</dbReference>
<dbReference type="GO" id="GO:0003824">
    <property type="term" value="F:catalytic activity"/>
    <property type="evidence" value="ECO:0007669"/>
    <property type="project" value="InterPro"/>
</dbReference>
<evidence type="ECO:0000256" key="1">
    <source>
        <dbReference type="ARBA" id="ARBA00001966"/>
    </source>
</evidence>
<evidence type="ECO:0000313" key="8">
    <source>
        <dbReference type="EMBL" id="SVB68710.1"/>
    </source>
</evidence>
<organism evidence="8">
    <name type="scientific">marine metagenome</name>
    <dbReference type="NCBI Taxonomy" id="408172"/>
    <lineage>
        <taxon>unclassified sequences</taxon>
        <taxon>metagenomes</taxon>
        <taxon>ecological metagenomes</taxon>
    </lineage>
</organism>
<dbReference type="Pfam" id="PF02310">
    <property type="entry name" value="B12-binding"/>
    <property type="match status" value="1"/>
</dbReference>
<dbReference type="SUPFAM" id="SSF52242">
    <property type="entry name" value="Cobalamin (vitamin B12)-binding domain"/>
    <property type="match status" value="1"/>
</dbReference>
<proteinExistence type="predicted"/>
<protein>
    <recommendedName>
        <fullName evidence="7">B12-binding domain-containing protein</fullName>
    </recommendedName>
</protein>
<dbReference type="SUPFAM" id="SSF102114">
    <property type="entry name" value="Radical SAM enzymes"/>
    <property type="match status" value="1"/>
</dbReference>
<dbReference type="Gene3D" id="3.40.50.280">
    <property type="entry name" value="Cobalamin-binding domain"/>
    <property type="match status" value="1"/>
</dbReference>
<keyword evidence="3" id="KW-0949">S-adenosyl-L-methionine</keyword>